<feature type="domain" description="Guanylate cyclase" evidence="1">
    <location>
        <begin position="431"/>
        <end position="557"/>
    </location>
</feature>
<dbReference type="AlphaFoldDB" id="A0A4R6WSS6"/>
<keyword evidence="3" id="KW-1185">Reference proteome</keyword>
<organism evidence="2 3">
    <name type="scientific">Dongia mobilis</name>
    <dbReference type="NCBI Taxonomy" id="578943"/>
    <lineage>
        <taxon>Bacteria</taxon>
        <taxon>Pseudomonadati</taxon>
        <taxon>Pseudomonadota</taxon>
        <taxon>Alphaproteobacteria</taxon>
        <taxon>Rhodospirillales</taxon>
        <taxon>Dongiaceae</taxon>
        <taxon>Dongia</taxon>
    </lineage>
</organism>
<dbReference type="GO" id="GO:0004016">
    <property type="term" value="F:adenylate cyclase activity"/>
    <property type="evidence" value="ECO:0007669"/>
    <property type="project" value="UniProtKB-ARBA"/>
</dbReference>
<dbReference type="PANTHER" id="PTHR43081">
    <property type="entry name" value="ADENYLATE CYCLASE, TERMINAL-DIFFERENTIATION SPECIFIC-RELATED"/>
    <property type="match status" value="1"/>
</dbReference>
<dbReference type="RefSeq" id="WP_133611666.1">
    <property type="nucleotide sequence ID" value="NZ_SNYW01000002.1"/>
</dbReference>
<dbReference type="InterPro" id="IPR001054">
    <property type="entry name" value="A/G_cyclase"/>
</dbReference>
<dbReference type="SMART" id="SM00044">
    <property type="entry name" value="CYCc"/>
    <property type="match status" value="1"/>
</dbReference>
<dbReference type="Pfam" id="PF19363">
    <property type="entry name" value="DUF5939"/>
    <property type="match status" value="1"/>
</dbReference>
<dbReference type="OrthoDB" id="7374210at2"/>
<gene>
    <name evidence="2" type="ORF">A8950_0247</name>
</gene>
<proteinExistence type="predicted"/>
<dbReference type="EMBL" id="SNYW01000002">
    <property type="protein sequence ID" value="TDQ85461.1"/>
    <property type="molecule type" value="Genomic_DNA"/>
</dbReference>
<name>A0A4R6WSS6_9PROT</name>
<dbReference type="GO" id="GO:0006171">
    <property type="term" value="P:cAMP biosynthetic process"/>
    <property type="evidence" value="ECO:0007669"/>
    <property type="project" value="TreeGrafter"/>
</dbReference>
<dbReference type="CDD" id="cd07302">
    <property type="entry name" value="CHD"/>
    <property type="match status" value="1"/>
</dbReference>
<dbReference type="InterPro" id="IPR045983">
    <property type="entry name" value="GUC-dom-containing_N"/>
</dbReference>
<dbReference type="SUPFAM" id="SSF55073">
    <property type="entry name" value="Nucleotide cyclase"/>
    <property type="match status" value="1"/>
</dbReference>
<dbReference type="GO" id="GO:0035556">
    <property type="term" value="P:intracellular signal transduction"/>
    <property type="evidence" value="ECO:0007669"/>
    <property type="project" value="InterPro"/>
</dbReference>
<accession>A0A4R6WSS6</accession>
<dbReference type="PANTHER" id="PTHR43081:SF19">
    <property type="entry name" value="PH-SENSITIVE ADENYLATE CYCLASE RV1264"/>
    <property type="match status" value="1"/>
</dbReference>
<comment type="caution">
    <text evidence="2">The sequence shown here is derived from an EMBL/GenBank/DDBJ whole genome shotgun (WGS) entry which is preliminary data.</text>
</comment>
<dbReference type="Proteomes" id="UP000295783">
    <property type="component" value="Unassembled WGS sequence"/>
</dbReference>
<dbReference type="InterPro" id="IPR050697">
    <property type="entry name" value="Adenylyl/Guanylyl_Cyclase_3/4"/>
</dbReference>
<sequence length="612" mass="66031">MQGLKSKTWQWRFDHPPEAIWPLVADTARFNEAAGLPRQQITEIPGPDGAVAYFAAARMGPFRLKWQERPVNWVTGQFFEHVRDFSSGPIAQLSARFDLAPDPASGGSRGTYTLAAAPRNFLGRLILATRFFDASGRTFARLAQEADAFAGGERATPFSYDAPSPTAGALALAARAVAAIEATPHGHGLARRLADHLMNAQEVDLWHVRPLALARDWAVPARHAIELCLQAVKAGLLDLRWDLLCPRCRVAKAWAGGLDQLPSGAHCPSCNIAYDRDFAKNVEASFRPAPAIREIVSGEYCLWGPMSVPHVMAQIHLAPGARRSLPGHLPPGPYRLRTLEPGGQCDIDHDGAAFPTLVIAADDISAGAPGASGQLDFVNDSARPRIAVIESRHWVADCLTADRVTALQAFRDLFSEDVLRPGDEVAIGRVTLLFSDLQASTALYERIGDAAAYHLVREHFAFMAEIVRAHDGAIVKTIGDAVMAAFARPQDGLAAALDMQRRIGSWNQSHLEAASREPASGAIAIKLGLHQGPSIVVTLNDRLDYFGSTVNLAARLQGQSAGGEIVLSREIAEDPAVAPLLAPYRATEKLIADRALLKGFDQATDFLRLAVA</sequence>
<dbReference type="Gene3D" id="3.30.530.20">
    <property type="match status" value="1"/>
</dbReference>
<evidence type="ECO:0000259" key="1">
    <source>
        <dbReference type="PROSITE" id="PS50125"/>
    </source>
</evidence>
<dbReference type="PROSITE" id="PS50125">
    <property type="entry name" value="GUANYLATE_CYCLASE_2"/>
    <property type="match status" value="1"/>
</dbReference>
<dbReference type="InterPro" id="IPR029787">
    <property type="entry name" value="Nucleotide_cyclase"/>
</dbReference>
<dbReference type="Gene3D" id="3.30.70.1230">
    <property type="entry name" value="Nucleotide cyclase"/>
    <property type="match status" value="1"/>
</dbReference>
<reference evidence="2 3" key="1">
    <citation type="submission" date="2019-03" db="EMBL/GenBank/DDBJ databases">
        <title>Genomic Encyclopedia of Type Strains, Phase III (KMG-III): the genomes of soil and plant-associated and newly described type strains.</title>
        <authorList>
            <person name="Whitman W."/>
        </authorList>
    </citation>
    <scope>NUCLEOTIDE SEQUENCE [LARGE SCALE GENOMIC DNA]</scope>
    <source>
        <strain evidence="2 3">CGMCC 1.7660</strain>
    </source>
</reference>
<evidence type="ECO:0000313" key="3">
    <source>
        <dbReference type="Proteomes" id="UP000295783"/>
    </source>
</evidence>
<dbReference type="SUPFAM" id="SSF55961">
    <property type="entry name" value="Bet v1-like"/>
    <property type="match status" value="1"/>
</dbReference>
<evidence type="ECO:0000313" key="2">
    <source>
        <dbReference type="EMBL" id="TDQ85461.1"/>
    </source>
</evidence>
<dbReference type="Pfam" id="PF00211">
    <property type="entry name" value="Guanylate_cyc"/>
    <property type="match status" value="1"/>
</dbReference>
<protein>
    <submittedName>
        <fullName evidence="2">Class 3 adenylate cyclase</fullName>
    </submittedName>
</protein>
<dbReference type="InterPro" id="IPR023393">
    <property type="entry name" value="START-like_dom_sf"/>
</dbReference>